<gene>
    <name evidence="1" type="ORF">BECKFM1743A_GA0114220_102936</name>
</gene>
<reference evidence="1" key="1">
    <citation type="submission" date="2019-02" db="EMBL/GenBank/DDBJ databases">
        <authorList>
            <person name="Gruber-Vodicka R. H."/>
            <person name="Seah K. B. B."/>
        </authorList>
    </citation>
    <scope>NUCLEOTIDE SEQUENCE</scope>
    <source>
        <strain evidence="1">BECK_BZ163</strain>
    </source>
</reference>
<dbReference type="EMBL" id="CAADEZ010000293">
    <property type="protein sequence ID" value="VFJ61813.1"/>
    <property type="molecule type" value="Genomic_DNA"/>
</dbReference>
<sequence length="41" mass="4907">MALKYLIHSIQNIETVTSARFALIKEFREWIQTEKNACYFV</sequence>
<accession>A0A450T5P6</accession>
<protein>
    <submittedName>
        <fullName evidence="1">Uncharacterized protein</fullName>
    </submittedName>
</protein>
<name>A0A450T5P6_9GAMM</name>
<dbReference type="AlphaFoldDB" id="A0A450T5P6"/>
<evidence type="ECO:0000313" key="1">
    <source>
        <dbReference type="EMBL" id="VFJ61813.1"/>
    </source>
</evidence>
<proteinExistence type="predicted"/>
<organism evidence="1">
    <name type="scientific">Candidatus Kentrum sp. FM</name>
    <dbReference type="NCBI Taxonomy" id="2126340"/>
    <lineage>
        <taxon>Bacteria</taxon>
        <taxon>Pseudomonadati</taxon>
        <taxon>Pseudomonadota</taxon>
        <taxon>Gammaproteobacteria</taxon>
        <taxon>Candidatus Kentrum</taxon>
    </lineage>
</organism>